<name>A0AC59YJR8_RANTA</name>
<dbReference type="EMBL" id="OX596100">
    <property type="protein sequence ID" value="CAM9750321.1"/>
    <property type="molecule type" value="Genomic_DNA"/>
</dbReference>
<reference evidence="1" key="2">
    <citation type="submission" date="2025-03" db="EMBL/GenBank/DDBJ databases">
        <authorList>
            <consortium name="ELIXIR-Norway"/>
            <consortium name="Elixir Norway"/>
        </authorList>
    </citation>
    <scope>NUCLEOTIDE SEQUENCE</scope>
</reference>
<protein>
    <submittedName>
        <fullName evidence="1">Uncharacterized protein</fullName>
    </submittedName>
</protein>
<proteinExistence type="predicted"/>
<sequence length="102" mass="11264">MRSLIALSLPRRRAWQLAQAAIFLLAPHPVTSKLTRSLADLLARLCAHAQVRPARCLPRPAAFLLSLCGRLLQECTQAIKHKLPSEPKASWMGQPGVVALFF</sequence>
<accession>A0AC59YJR8</accession>
<evidence type="ECO:0000313" key="2">
    <source>
        <dbReference type="Proteomes" id="UP001162501"/>
    </source>
</evidence>
<evidence type="ECO:0000313" key="1">
    <source>
        <dbReference type="EMBL" id="CAM9750321.1"/>
    </source>
</evidence>
<gene>
    <name evidence="1" type="ORF">MRATA1EN22A_LOCUS6938</name>
</gene>
<dbReference type="Proteomes" id="UP001162501">
    <property type="component" value="Chromosome 16"/>
</dbReference>
<reference evidence="1" key="1">
    <citation type="submission" date="2023-05" db="EMBL/GenBank/DDBJ databases">
        <authorList>
            <consortium name="ELIXIR-Norway"/>
        </authorList>
    </citation>
    <scope>NUCLEOTIDE SEQUENCE</scope>
</reference>
<organism evidence="1 2">
    <name type="scientific">Rangifer tarandus platyrhynchus</name>
    <name type="common">Svalbard reindeer</name>
    <dbReference type="NCBI Taxonomy" id="3082113"/>
    <lineage>
        <taxon>Eukaryota</taxon>
        <taxon>Metazoa</taxon>
        <taxon>Chordata</taxon>
        <taxon>Craniata</taxon>
        <taxon>Vertebrata</taxon>
        <taxon>Euteleostomi</taxon>
        <taxon>Mammalia</taxon>
        <taxon>Eutheria</taxon>
        <taxon>Laurasiatheria</taxon>
        <taxon>Artiodactyla</taxon>
        <taxon>Ruminantia</taxon>
        <taxon>Pecora</taxon>
        <taxon>Cervidae</taxon>
        <taxon>Odocoileinae</taxon>
        <taxon>Rangifer</taxon>
    </lineage>
</organism>